<accession>A0A4Z2HWL8</accession>
<gene>
    <name evidence="2" type="ORF">EYF80_020405</name>
</gene>
<evidence type="ECO:0000313" key="3">
    <source>
        <dbReference type="Proteomes" id="UP000314294"/>
    </source>
</evidence>
<feature type="compositionally biased region" description="Basic and acidic residues" evidence="1">
    <location>
        <begin position="24"/>
        <end position="42"/>
    </location>
</feature>
<name>A0A4Z2HWL8_9TELE</name>
<comment type="caution">
    <text evidence="2">The sequence shown here is derived from an EMBL/GenBank/DDBJ whole genome shotgun (WGS) entry which is preliminary data.</text>
</comment>
<protein>
    <submittedName>
        <fullName evidence="2">Uncharacterized protein</fullName>
    </submittedName>
</protein>
<feature type="region of interest" description="Disordered" evidence="1">
    <location>
        <begin position="1"/>
        <end position="52"/>
    </location>
</feature>
<dbReference type="EMBL" id="SRLO01000176">
    <property type="protein sequence ID" value="TNN69404.1"/>
    <property type="molecule type" value="Genomic_DNA"/>
</dbReference>
<organism evidence="2 3">
    <name type="scientific">Liparis tanakae</name>
    <name type="common">Tanaka's snailfish</name>
    <dbReference type="NCBI Taxonomy" id="230148"/>
    <lineage>
        <taxon>Eukaryota</taxon>
        <taxon>Metazoa</taxon>
        <taxon>Chordata</taxon>
        <taxon>Craniata</taxon>
        <taxon>Vertebrata</taxon>
        <taxon>Euteleostomi</taxon>
        <taxon>Actinopterygii</taxon>
        <taxon>Neopterygii</taxon>
        <taxon>Teleostei</taxon>
        <taxon>Neoteleostei</taxon>
        <taxon>Acanthomorphata</taxon>
        <taxon>Eupercaria</taxon>
        <taxon>Perciformes</taxon>
        <taxon>Cottioidei</taxon>
        <taxon>Cottales</taxon>
        <taxon>Liparidae</taxon>
        <taxon>Liparis</taxon>
    </lineage>
</organism>
<proteinExistence type="predicted"/>
<feature type="compositionally biased region" description="Low complexity" evidence="1">
    <location>
        <begin position="1"/>
        <end position="11"/>
    </location>
</feature>
<keyword evidence="3" id="KW-1185">Reference proteome</keyword>
<evidence type="ECO:0000313" key="2">
    <source>
        <dbReference type="EMBL" id="TNN69404.1"/>
    </source>
</evidence>
<dbReference type="AlphaFoldDB" id="A0A4Z2HWL8"/>
<sequence length="87" mass="9626">MPKAPSGQSSQPQPPSPFPSIPLFDDHQVGPRATEPERTPEHEEAEEDDAAEKSLWLSSSLIELLSYELPSKAHTRIYIFRGSTGSH</sequence>
<evidence type="ECO:0000256" key="1">
    <source>
        <dbReference type="SAM" id="MobiDB-lite"/>
    </source>
</evidence>
<reference evidence="2 3" key="1">
    <citation type="submission" date="2019-03" db="EMBL/GenBank/DDBJ databases">
        <title>First draft genome of Liparis tanakae, snailfish: a comprehensive survey of snailfish specific genes.</title>
        <authorList>
            <person name="Kim W."/>
            <person name="Song I."/>
            <person name="Jeong J.-H."/>
            <person name="Kim D."/>
            <person name="Kim S."/>
            <person name="Ryu S."/>
            <person name="Song J.Y."/>
            <person name="Lee S.K."/>
        </authorList>
    </citation>
    <scope>NUCLEOTIDE SEQUENCE [LARGE SCALE GENOMIC DNA]</scope>
    <source>
        <tissue evidence="2">Muscle</tissue>
    </source>
</reference>
<dbReference type="Proteomes" id="UP000314294">
    <property type="component" value="Unassembled WGS sequence"/>
</dbReference>